<accession>X1AW20</accession>
<sequence length="70" mass="8039">MGKTKSKLYVPLGTKEFVIACFKITESNSILYRRYKTIEGLHKGITDAIQKGADYVSLRIIKEWEDEEGK</sequence>
<name>X1AW20_9ZZZZ</name>
<evidence type="ECO:0000313" key="1">
    <source>
        <dbReference type="EMBL" id="GAG87299.1"/>
    </source>
</evidence>
<dbReference type="AlphaFoldDB" id="X1AW20"/>
<dbReference type="EMBL" id="BART01016879">
    <property type="protein sequence ID" value="GAG87299.1"/>
    <property type="molecule type" value="Genomic_DNA"/>
</dbReference>
<reference evidence="1" key="1">
    <citation type="journal article" date="2014" name="Front. Microbiol.">
        <title>High frequency of phylogenetically diverse reductive dehalogenase-homologous genes in deep subseafloor sedimentary metagenomes.</title>
        <authorList>
            <person name="Kawai M."/>
            <person name="Futagami T."/>
            <person name="Toyoda A."/>
            <person name="Takaki Y."/>
            <person name="Nishi S."/>
            <person name="Hori S."/>
            <person name="Arai W."/>
            <person name="Tsubouchi T."/>
            <person name="Morono Y."/>
            <person name="Uchiyama I."/>
            <person name="Ito T."/>
            <person name="Fujiyama A."/>
            <person name="Inagaki F."/>
            <person name="Takami H."/>
        </authorList>
    </citation>
    <scope>NUCLEOTIDE SEQUENCE</scope>
    <source>
        <strain evidence="1">Expedition CK06-06</strain>
    </source>
</reference>
<gene>
    <name evidence="1" type="ORF">S01H4_32317</name>
</gene>
<protein>
    <submittedName>
        <fullName evidence="1">Uncharacterized protein</fullName>
    </submittedName>
</protein>
<comment type="caution">
    <text evidence="1">The sequence shown here is derived from an EMBL/GenBank/DDBJ whole genome shotgun (WGS) entry which is preliminary data.</text>
</comment>
<organism evidence="1">
    <name type="scientific">marine sediment metagenome</name>
    <dbReference type="NCBI Taxonomy" id="412755"/>
    <lineage>
        <taxon>unclassified sequences</taxon>
        <taxon>metagenomes</taxon>
        <taxon>ecological metagenomes</taxon>
    </lineage>
</organism>
<proteinExistence type="predicted"/>